<protein>
    <submittedName>
        <fullName evidence="1">Uncharacterized protein</fullName>
    </submittedName>
</protein>
<dbReference type="EMBL" id="CP023702">
    <property type="protein sequence ID" value="QEU72009.1"/>
    <property type="molecule type" value="Genomic_DNA"/>
</dbReference>
<sequence>MSDAAFALGIWALLTEPSHANRILTLVATCLRCQNPHAPLTLDTLNATLKGSVRACTDSLPDIVAIEATEIAARALPTIHRGETPDAYAMRVLYAARGI</sequence>
<evidence type="ECO:0000313" key="2">
    <source>
        <dbReference type="Proteomes" id="UP000326178"/>
    </source>
</evidence>
<dbReference type="KEGG" id="snk:CP967_08540"/>
<dbReference type="Proteomes" id="UP000326178">
    <property type="component" value="Chromosome"/>
</dbReference>
<gene>
    <name evidence="1" type="ORF">CP967_08540</name>
</gene>
<dbReference type="RefSeq" id="WP_150487375.1">
    <property type="nucleotide sequence ID" value="NZ_BMUV01000001.1"/>
</dbReference>
<keyword evidence="2" id="KW-1185">Reference proteome</keyword>
<evidence type="ECO:0000313" key="1">
    <source>
        <dbReference type="EMBL" id="QEU72009.1"/>
    </source>
</evidence>
<dbReference type="AlphaFoldDB" id="A0A5J6F6Q9"/>
<reference evidence="1 2" key="1">
    <citation type="submission" date="2017-09" db="EMBL/GenBank/DDBJ databases">
        <authorList>
            <person name="Lee N."/>
            <person name="Cho B.-K."/>
        </authorList>
    </citation>
    <scope>NUCLEOTIDE SEQUENCE [LARGE SCALE GENOMIC DNA]</scope>
    <source>
        <strain evidence="1 2">ATCC 12769</strain>
    </source>
</reference>
<accession>A0A5J6F6Q9</accession>
<organism evidence="1 2">
    <name type="scientific">Streptomyces nitrosporeus</name>
    <dbReference type="NCBI Taxonomy" id="28894"/>
    <lineage>
        <taxon>Bacteria</taxon>
        <taxon>Bacillati</taxon>
        <taxon>Actinomycetota</taxon>
        <taxon>Actinomycetes</taxon>
        <taxon>Kitasatosporales</taxon>
        <taxon>Streptomycetaceae</taxon>
        <taxon>Streptomyces</taxon>
    </lineage>
</organism>
<proteinExistence type="predicted"/>
<name>A0A5J6F6Q9_9ACTN</name>